<feature type="non-terminal residue" evidence="1">
    <location>
        <position position="1"/>
    </location>
</feature>
<proteinExistence type="predicted"/>
<evidence type="ECO:0008006" key="3">
    <source>
        <dbReference type="Google" id="ProtNLM"/>
    </source>
</evidence>
<protein>
    <recommendedName>
        <fullName evidence="3">Phospholipase A(2)</fullName>
    </recommendedName>
</protein>
<name>A0AAV5T835_9BILA</name>
<evidence type="ECO:0000313" key="1">
    <source>
        <dbReference type="EMBL" id="GMS90557.1"/>
    </source>
</evidence>
<organism evidence="1 2">
    <name type="scientific">Pristionchus entomophagus</name>
    <dbReference type="NCBI Taxonomy" id="358040"/>
    <lineage>
        <taxon>Eukaryota</taxon>
        <taxon>Metazoa</taxon>
        <taxon>Ecdysozoa</taxon>
        <taxon>Nematoda</taxon>
        <taxon>Chromadorea</taxon>
        <taxon>Rhabditida</taxon>
        <taxon>Rhabditina</taxon>
        <taxon>Diplogasteromorpha</taxon>
        <taxon>Diplogasteroidea</taxon>
        <taxon>Neodiplogasteridae</taxon>
        <taxon>Pristionchus</taxon>
    </lineage>
</organism>
<accession>A0AAV5T835</accession>
<reference evidence="1" key="1">
    <citation type="submission" date="2023-10" db="EMBL/GenBank/DDBJ databases">
        <title>Genome assembly of Pristionchus species.</title>
        <authorList>
            <person name="Yoshida K."/>
            <person name="Sommer R.J."/>
        </authorList>
    </citation>
    <scope>NUCLEOTIDE SEQUENCE</scope>
    <source>
        <strain evidence="1">RS0144</strain>
    </source>
</reference>
<evidence type="ECO:0000313" key="2">
    <source>
        <dbReference type="Proteomes" id="UP001432027"/>
    </source>
</evidence>
<dbReference type="Proteomes" id="UP001432027">
    <property type="component" value="Unassembled WGS sequence"/>
</dbReference>
<dbReference type="EMBL" id="BTSX01000003">
    <property type="protein sequence ID" value="GMS90557.1"/>
    <property type="molecule type" value="Genomic_DNA"/>
</dbReference>
<comment type="caution">
    <text evidence="1">The sequence shown here is derived from an EMBL/GenBank/DDBJ whole genome shotgun (WGS) entry which is preliminary data.</text>
</comment>
<sequence>NLDKVFEGNDTTDHVTMNESSKIAQLLCESNNPAASEAKIFAADSSYQTLEHQLYTVWGPTRMDVNSACKYGKRFSTHDFGKCVCAHDRGFSFCIWNVLGEYFEKEGYLSCAVDNWHFISAKKPVRMPVLTNIGTHVAHTTTAVAHRDTARASVVHKATTTKSITRSTSHQTTVSAPFTIPNNSRKQEKQWITLITLLRLTQHLLNG</sequence>
<gene>
    <name evidence="1" type="ORF">PENTCL1PPCAC_12732</name>
</gene>
<dbReference type="AlphaFoldDB" id="A0AAV5T835"/>
<keyword evidence="2" id="KW-1185">Reference proteome</keyword>